<dbReference type="InterPro" id="IPR045003">
    <property type="entry name" value="FLA_A"/>
</dbReference>
<evidence type="ECO:0000256" key="5">
    <source>
        <dbReference type="ARBA" id="ARBA00022729"/>
    </source>
</evidence>
<dbReference type="Proteomes" id="UP001153076">
    <property type="component" value="Unassembled WGS sequence"/>
</dbReference>
<evidence type="ECO:0000256" key="4">
    <source>
        <dbReference type="ARBA" id="ARBA00022622"/>
    </source>
</evidence>
<keyword evidence="15" id="KW-1185">Reference proteome</keyword>
<keyword evidence="4" id="KW-0449">Lipoprotein</keyword>
<keyword evidence="11" id="KW-1133">Transmembrane helix</keyword>
<dbReference type="GO" id="GO:0009834">
    <property type="term" value="P:plant-type secondary cell wall biogenesis"/>
    <property type="evidence" value="ECO:0007669"/>
    <property type="project" value="TreeGrafter"/>
</dbReference>
<accession>A0A9Q1QEZ5</accession>
<protein>
    <recommendedName>
        <fullName evidence="13">FAS1 domain-containing protein</fullName>
    </recommendedName>
</protein>
<sequence>MASKLQVFFLVLAAIATQSLAQSPAAPAPSPPGPVNLTAILEKGGQFTTFIRLLYSTQAVNQIANQLNSSRDGLTVFAPTDNAFQNLKTGTINDLTQQQQVELVQYHILPKFYTLANFQTISNPVRTQAGDFVLTITYVANNQVNVSTGMVETPINNPLRQESPLAVYQLDKIFGPKAPASSPASSGKSDGVSSAPKAEAPAVDDAGKNINGGYGVRSMGMAFVFGVALVTMGFLS</sequence>
<dbReference type="OrthoDB" id="286301at2759"/>
<evidence type="ECO:0000256" key="7">
    <source>
        <dbReference type="ARBA" id="ARBA00023136"/>
    </source>
</evidence>
<evidence type="ECO:0000256" key="3">
    <source>
        <dbReference type="ARBA" id="ARBA00022475"/>
    </source>
</evidence>
<evidence type="ECO:0000256" key="9">
    <source>
        <dbReference type="ARBA" id="ARBA00024686"/>
    </source>
</evidence>
<comment type="similarity">
    <text evidence="2">Belongs to the fasciclin-like AGP family.</text>
</comment>
<dbReference type="PANTHER" id="PTHR32077:SF54">
    <property type="entry name" value="FASCICLIN-LIKE ARABINOGALACTAN PROTEIN 13-RELATED"/>
    <property type="match status" value="1"/>
</dbReference>
<feature type="transmembrane region" description="Helical" evidence="11">
    <location>
        <begin position="214"/>
        <end position="235"/>
    </location>
</feature>
<comment type="caution">
    <text evidence="14">The sequence shown here is derived from an EMBL/GenBank/DDBJ whole genome shotgun (WGS) entry which is preliminary data.</text>
</comment>
<keyword evidence="4" id="KW-0336">GPI-anchor</keyword>
<reference evidence="14" key="1">
    <citation type="submission" date="2022-04" db="EMBL/GenBank/DDBJ databases">
        <title>Carnegiea gigantea Genome sequencing and assembly v2.</title>
        <authorList>
            <person name="Copetti D."/>
            <person name="Sanderson M.J."/>
            <person name="Burquez A."/>
            <person name="Wojciechowski M.F."/>
        </authorList>
    </citation>
    <scope>NUCLEOTIDE SEQUENCE</scope>
    <source>
        <strain evidence="14">SGP5-SGP5p</strain>
        <tissue evidence="14">Aerial part</tissue>
    </source>
</reference>
<keyword evidence="3" id="KW-1003">Cell membrane</keyword>
<evidence type="ECO:0000259" key="13">
    <source>
        <dbReference type="PROSITE" id="PS50213"/>
    </source>
</evidence>
<name>A0A9Q1QEZ5_9CARY</name>
<dbReference type="GO" id="GO:0098552">
    <property type="term" value="C:side of membrane"/>
    <property type="evidence" value="ECO:0007669"/>
    <property type="project" value="UniProtKB-KW"/>
</dbReference>
<dbReference type="AlphaFoldDB" id="A0A9Q1QEZ5"/>
<proteinExistence type="inferred from homology"/>
<dbReference type="InterPro" id="IPR036378">
    <property type="entry name" value="FAS1_dom_sf"/>
</dbReference>
<feature type="domain" description="FAS1" evidence="13">
    <location>
        <begin position="34"/>
        <end position="174"/>
    </location>
</feature>
<keyword evidence="11" id="KW-0812">Transmembrane</keyword>
<evidence type="ECO:0000256" key="12">
    <source>
        <dbReference type="SAM" id="SignalP"/>
    </source>
</evidence>
<evidence type="ECO:0000256" key="6">
    <source>
        <dbReference type="ARBA" id="ARBA00022974"/>
    </source>
</evidence>
<dbReference type="Pfam" id="PF02469">
    <property type="entry name" value="Fasciclin"/>
    <property type="match status" value="1"/>
</dbReference>
<keyword evidence="8" id="KW-0325">Glycoprotein</keyword>
<feature type="compositionally biased region" description="Low complexity" evidence="10">
    <location>
        <begin position="178"/>
        <end position="196"/>
    </location>
</feature>
<keyword evidence="5 12" id="KW-0732">Signal</keyword>
<evidence type="ECO:0000256" key="8">
    <source>
        <dbReference type="ARBA" id="ARBA00023180"/>
    </source>
</evidence>
<dbReference type="EMBL" id="JAKOGI010000210">
    <property type="protein sequence ID" value="KAJ8439692.1"/>
    <property type="molecule type" value="Genomic_DNA"/>
</dbReference>
<evidence type="ECO:0000313" key="14">
    <source>
        <dbReference type="EMBL" id="KAJ8439692.1"/>
    </source>
</evidence>
<dbReference type="PANTHER" id="PTHR32077">
    <property type="entry name" value="FASCICLIN-LIKE ARABINOGALACTAN PROTEIN"/>
    <property type="match status" value="1"/>
</dbReference>
<dbReference type="PROSITE" id="PS50213">
    <property type="entry name" value="FAS1"/>
    <property type="match status" value="1"/>
</dbReference>
<comment type="subcellular location">
    <subcellularLocation>
        <location evidence="1">Cell membrane</location>
        <topology evidence="1">Lipid-anchor</topology>
        <topology evidence="1">GPI-anchor</topology>
    </subcellularLocation>
</comment>
<evidence type="ECO:0000256" key="10">
    <source>
        <dbReference type="SAM" id="MobiDB-lite"/>
    </source>
</evidence>
<dbReference type="SMART" id="SM00554">
    <property type="entry name" value="FAS1"/>
    <property type="match status" value="1"/>
</dbReference>
<feature type="chain" id="PRO_5040317851" description="FAS1 domain-containing protein" evidence="12">
    <location>
        <begin position="22"/>
        <end position="236"/>
    </location>
</feature>
<comment type="function">
    <text evidence="9">May be a cell surface adhesion protein.</text>
</comment>
<dbReference type="InterPro" id="IPR000782">
    <property type="entry name" value="FAS1_domain"/>
</dbReference>
<keyword evidence="6" id="KW-0654">Proteoglycan</keyword>
<keyword evidence="7 11" id="KW-0472">Membrane</keyword>
<dbReference type="GO" id="GO:0005886">
    <property type="term" value="C:plasma membrane"/>
    <property type="evidence" value="ECO:0007669"/>
    <property type="project" value="UniProtKB-SubCell"/>
</dbReference>
<gene>
    <name evidence="14" type="ORF">Cgig2_010189</name>
</gene>
<evidence type="ECO:0000256" key="2">
    <source>
        <dbReference type="ARBA" id="ARBA00007843"/>
    </source>
</evidence>
<evidence type="ECO:0000256" key="11">
    <source>
        <dbReference type="SAM" id="Phobius"/>
    </source>
</evidence>
<evidence type="ECO:0000256" key="1">
    <source>
        <dbReference type="ARBA" id="ARBA00004609"/>
    </source>
</evidence>
<feature type="signal peptide" evidence="12">
    <location>
        <begin position="1"/>
        <end position="21"/>
    </location>
</feature>
<dbReference type="SUPFAM" id="SSF82153">
    <property type="entry name" value="FAS1 domain"/>
    <property type="match status" value="1"/>
</dbReference>
<feature type="region of interest" description="Disordered" evidence="10">
    <location>
        <begin position="178"/>
        <end position="204"/>
    </location>
</feature>
<evidence type="ECO:0000313" key="15">
    <source>
        <dbReference type="Proteomes" id="UP001153076"/>
    </source>
</evidence>
<dbReference type="Gene3D" id="2.30.180.10">
    <property type="entry name" value="FAS1 domain"/>
    <property type="match status" value="1"/>
</dbReference>
<organism evidence="14 15">
    <name type="scientific">Carnegiea gigantea</name>
    <dbReference type="NCBI Taxonomy" id="171969"/>
    <lineage>
        <taxon>Eukaryota</taxon>
        <taxon>Viridiplantae</taxon>
        <taxon>Streptophyta</taxon>
        <taxon>Embryophyta</taxon>
        <taxon>Tracheophyta</taxon>
        <taxon>Spermatophyta</taxon>
        <taxon>Magnoliopsida</taxon>
        <taxon>eudicotyledons</taxon>
        <taxon>Gunneridae</taxon>
        <taxon>Pentapetalae</taxon>
        <taxon>Caryophyllales</taxon>
        <taxon>Cactineae</taxon>
        <taxon>Cactaceae</taxon>
        <taxon>Cactoideae</taxon>
        <taxon>Echinocereeae</taxon>
        <taxon>Carnegiea</taxon>
    </lineage>
</organism>
<dbReference type="FunFam" id="2.30.180.10:FF:000006">
    <property type="entry name" value="Fasciclin-like arabinogalactan protein 11"/>
    <property type="match status" value="1"/>
</dbReference>